<gene>
    <name evidence="1" type="ORF">psyc5s11_32940</name>
</gene>
<sequence length="158" mass="18274">MGGKINVVERDDELIFSNLGSFIPRSIENVIDRDSPEEYYRNQFLANAMVNLNMIDTIGSGIKKLFILQMQRYFPLPNYNLSDKGKVTVKIIGKIIDENYTKLLINNTNLELKTVIALDKVQKKEQLTENERKMLRQRKKLNINESNKKAVLQGIKTK</sequence>
<keyword evidence="2" id="KW-1185">Reference proteome</keyword>
<dbReference type="Pfam" id="PF13749">
    <property type="entry name" value="HATPase_c_4"/>
    <property type="match status" value="1"/>
</dbReference>
<protein>
    <recommendedName>
        <fullName evidence="3">ATP-dependent DNA helicase RecG C-terminal domain-containing protein</fullName>
    </recommendedName>
</protein>
<dbReference type="EMBL" id="AP024849">
    <property type="protein sequence ID" value="BCZ47227.1"/>
    <property type="molecule type" value="Genomic_DNA"/>
</dbReference>
<dbReference type="Proteomes" id="UP000824633">
    <property type="component" value="Chromosome"/>
</dbReference>
<evidence type="ECO:0008006" key="3">
    <source>
        <dbReference type="Google" id="ProtNLM"/>
    </source>
</evidence>
<dbReference type="Gene3D" id="3.30.565.60">
    <property type="match status" value="1"/>
</dbReference>
<proteinExistence type="predicted"/>
<reference evidence="2" key="1">
    <citation type="submission" date="2021-07" db="EMBL/GenBank/DDBJ databases">
        <title>Complete genome sequencing of a Clostridium isolate.</title>
        <authorList>
            <person name="Ueki A."/>
            <person name="Tonouchi A."/>
        </authorList>
    </citation>
    <scope>NUCLEOTIDE SEQUENCE [LARGE SCALE GENOMIC DNA]</scope>
    <source>
        <strain evidence="2">C5S11</strain>
    </source>
</reference>
<accession>A0ABN6IYR6</accession>
<dbReference type="InterPro" id="IPR038475">
    <property type="entry name" value="RecG_C_sf"/>
</dbReference>
<name>A0ABN6IYR6_9CLOT</name>
<evidence type="ECO:0000313" key="2">
    <source>
        <dbReference type="Proteomes" id="UP000824633"/>
    </source>
</evidence>
<dbReference type="RefSeq" id="WP_224033595.1">
    <property type="nucleotide sequence ID" value="NZ_AP024849.1"/>
</dbReference>
<organism evidence="1 2">
    <name type="scientific">Clostridium gelidum</name>
    <dbReference type="NCBI Taxonomy" id="704125"/>
    <lineage>
        <taxon>Bacteria</taxon>
        <taxon>Bacillati</taxon>
        <taxon>Bacillota</taxon>
        <taxon>Clostridia</taxon>
        <taxon>Eubacteriales</taxon>
        <taxon>Clostridiaceae</taxon>
        <taxon>Clostridium</taxon>
    </lineage>
</organism>
<evidence type="ECO:0000313" key="1">
    <source>
        <dbReference type="EMBL" id="BCZ47227.1"/>
    </source>
</evidence>